<dbReference type="EMBL" id="LR026985">
    <property type="protein sequence ID" value="VCU40327.1"/>
    <property type="molecule type" value="Genomic_DNA"/>
</dbReference>
<gene>
    <name evidence="1" type="ORF">BGT96224V316_LOCUS1568</name>
</gene>
<proteinExistence type="predicted"/>
<reference evidence="1 2" key="1">
    <citation type="submission" date="2018-08" db="EMBL/GenBank/DDBJ databases">
        <authorList>
            <person name="Muller C M."/>
        </authorList>
    </citation>
    <scope>NUCLEOTIDE SEQUENCE [LARGE SCALE GENOMIC DNA]</scope>
</reference>
<accession>A0A9X9L9R4</accession>
<evidence type="ECO:0000313" key="2">
    <source>
        <dbReference type="Proteomes" id="UP000324639"/>
    </source>
</evidence>
<keyword evidence="2" id="KW-1185">Reference proteome</keyword>
<name>A0A9X9L9R4_BLUGR</name>
<evidence type="ECO:0000313" key="1">
    <source>
        <dbReference type="EMBL" id="VCU40327.1"/>
    </source>
</evidence>
<sequence length="27" mass="3100">MFSSSIRHGPNRLLAFGRAIKSMRLPR</sequence>
<organism evidence="1 2">
    <name type="scientific">Blumeria graminis f. sp. tritici</name>
    <dbReference type="NCBI Taxonomy" id="62690"/>
    <lineage>
        <taxon>Eukaryota</taxon>
        <taxon>Fungi</taxon>
        <taxon>Dikarya</taxon>
        <taxon>Ascomycota</taxon>
        <taxon>Pezizomycotina</taxon>
        <taxon>Leotiomycetes</taxon>
        <taxon>Erysiphales</taxon>
        <taxon>Erysiphaceae</taxon>
        <taxon>Blumeria</taxon>
    </lineage>
</organism>
<protein>
    <submittedName>
        <fullName evidence="1">Bgt-50972</fullName>
    </submittedName>
</protein>
<dbReference type="AlphaFoldDB" id="A0A9X9L9R4"/>
<dbReference type="Proteomes" id="UP000324639">
    <property type="component" value="Chromosome Bgt_-02"/>
</dbReference>